<reference evidence="1" key="1">
    <citation type="submission" date="2023-04" db="EMBL/GenBank/DDBJ databases">
        <title>Draft Genome sequencing of Naganishia species isolated from polar environments using Oxford Nanopore Technology.</title>
        <authorList>
            <person name="Leo P."/>
            <person name="Venkateswaran K."/>
        </authorList>
    </citation>
    <scope>NUCLEOTIDE SEQUENCE</scope>
    <source>
        <strain evidence="1">MNA-CCFEE 5423</strain>
    </source>
</reference>
<accession>A0ACC2WAH4</accession>
<sequence length="270" mass="30876">MSGLIRWVLQTQHSLSTTPVHPTYFPFVWLDVLGAIRLSVFVDQFSRQRNKVKPHEVGEKKRGTWLQECYFIISRTPVHHLIPRNSNIWLEFPLSLFDALGRAMILTSFSVDLVRNSASLPAETRNNPWLMILAAFINTVPFASLAFACHMFDKEWSFETPGELRPGGWMMVDVWAPPVIATIYATLIRAHSVFDIPYQALRVAVLRRPMLVWAVGYDTFKTRFPSLPQAWSPLEARAIFLMEKTPFISSPSKKSLKKKAKRASTSSQEL</sequence>
<keyword evidence="2" id="KW-1185">Reference proteome</keyword>
<evidence type="ECO:0000313" key="2">
    <source>
        <dbReference type="Proteomes" id="UP001227268"/>
    </source>
</evidence>
<organism evidence="1 2">
    <name type="scientific">Naganishia friedmannii</name>
    <dbReference type="NCBI Taxonomy" id="89922"/>
    <lineage>
        <taxon>Eukaryota</taxon>
        <taxon>Fungi</taxon>
        <taxon>Dikarya</taxon>
        <taxon>Basidiomycota</taxon>
        <taxon>Agaricomycotina</taxon>
        <taxon>Tremellomycetes</taxon>
        <taxon>Filobasidiales</taxon>
        <taxon>Filobasidiaceae</taxon>
        <taxon>Naganishia</taxon>
    </lineage>
</organism>
<gene>
    <name evidence="1" type="ORF">QFC21_000079</name>
</gene>
<protein>
    <submittedName>
        <fullName evidence="1">Uncharacterized protein</fullName>
    </submittedName>
</protein>
<dbReference type="EMBL" id="JASBWT010000001">
    <property type="protein sequence ID" value="KAJ9108759.1"/>
    <property type="molecule type" value="Genomic_DNA"/>
</dbReference>
<proteinExistence type="predicted"/>
<dbReference type="Proteomes" id="UP001227268">
    <property type="component" value="Unassembled WGS sequence"/>
</dbReference>
<evidence type="ECO:0000313" key="1">
    <source>
        <dbReference type="EMBL" id="KAJ9108759.1"/>
    </source>
</evidence>
<name>A0ACC2WAH4_9TREE</name>
<comment type="caution">
    <text evidence="1">The sequence shown here is derived from an EMBL/GenBank/DDBJ whole genome shotgun (WGS) entry which is preliminary data.</text>
</comment>